<keyword evidence="1" id="KW-1133">Transmembrane helix</keyword>
<keyword evidence="1" id="KW-0472">Membrane</keyword>
<feature type="transmembrane region" description="Helical" evidence="1">
    <location>
        <begin position="21"/>
        <end position="41"/>
    </location>
</feature>
<keyword evidence="3" id="KW-1185">Reference proteome</keyword>
<evidence type="ECO:0000313" key="2">
    <source>
        <dbReference type="EMBL" id="BCK81085.1"/>
    </source>
</evidence>
<dbReference type="AlphaFoldDB" id="A0A810Q3H6"/>
<dbReference type="KEGG" id="vcop:MM50RIKEN_08480"/>
<sequence length="152" mass="17279">MPTVHSVFEIARKTIHAKKRILLIALVLLLVVSVFIGSSIYKRNYFSHVVSQMLRQYPFADNGVAQDGSYLEIDTNPNNADPDSVSYNSRKASDSLDGIKFVNEKLGFSNSVYQKMVSTTALMGRQTAENKHFRVSWTYHPNKGLEVMYERK</sequence>
<gene>
    <name evidence="2" type="ORF">MM50RIKEN_08480</name>
</gene>
<proteinExistence type="predicted"/>
<keyword evidence="1" id="KW-0812">Transmembrane</keyword>
<accession>A0A810Q3H6</accession>
<reference evidence="2" key="1">
    <citation type="submission" date="2020-09" db="EMBL/GenBank/DDBJ databases">
        <title>New species isolated from human feces.</title>
        <authorList>
            <person name="Kitahara M."/>
            <person name="Shigeno Y."/>
            <person name="Shime M."/>
            <person name="Matsumoto Y."/>
            <person name="Nakamura S."/>
            <person name="Motooka D."/>
            <person name="Fukuoka S."/>
            <person name="Nishikawa H."/>
            <person name="Benno Y."/>
        </authorList>
    </citation>
    <scope>NUCLEOTIDE SEQUENCE</scope>
    <source>
        <strain evidence="2">MM50</strain>
    </source>
</reference>
<dbReference type="RefSeq" id="WP_213541866.1">
    <property type="nucleotide sequence ID" value="NZ_AP023418.1"/>
</dbReference>
<evidence type="ECO:0000313" key="3">
    <source>
        <dbReference type="Proteomes" id="UP000681035"/>
    </source>
</evidence>
<name>A0A810Q3H6_9FIRM</name>
<organism evidence="2 3">
    <name type="scientific">Vescimonas coprocola</name>
    <dbReference type="NCBI Taxonomy" id="2714355"/>
    <lineage>
        <taxon>Bacteria</taxon>
        <taxon>Bacillati</taxon>
        <taxon>Bacillota</taxon>
        <taxon>Clostridia</taxon>
        <taxon>Eubacteriales</taxon>
        <taxon>Oscillospiraceae</taxon>
        <taxon>Vescimonas</taxon>
    </lineage>
</organism>
<dbReference type="EMBL" id="AP023418">
    <property type="protein sequence ID" value="BCK81085.1"/>
    <property type="molecule type" value="Genomic_DNA"/>
</dbReference>
<dbReference type="Proteomes" id="UP000681035">
    <property type="component" value="Chromosome"/>
</dbReference>
<evidence type="ECO:0000256" key="1">
    <source>
        <dbReference type="SAM" id="Phobius"/>
    </source>
</evidence>
<protein>
    <submittedName>
        <fullName evidence="2">Uncharacterized protein</fullName>
    </submittedName>
</protein>